<protein>
    <recommendedName>
        <fullName evidence="6">ZZ-type domain-containing protein</fullName>
    </recommendedName>
</protein>
<evidence type="ECO:0000256" key="3">
    <source>
        <dbReference type="ARBA" id="ARBA00022833"/>
    </source>
</evidence>
<dbReference type="InterPro" id="IPR015153">
    <property type="entry name" value="EF-hand_dom_typ1"/>
</dbReference>
<dbReference type="InterPro" id="IPR011992">
    <property type="entry name" value="EF-hand-dom_pair"/>
</dbReference>
<name>A0ABQ8JI78_DERPT</name>
<dbReference type="Pfam" id="PF00569">
    <property type="entry name" value="ZZ"/>
    <property type="match status" value="1"/>
</dbReference>
<dbReference type="Proteomes" id="UP000887458">
    <property type="component" value="Unassembled WGS sequence"/>
</dbReference>
<dbReference type="Gene3D" id="3.30.60.90">
    <property type="match status" value="1"/>
</dbReference>
<feature type="region of interest" description="Disordered" evidence="5">
    <location>
        <begin position="447"/>
        <end position="471"/>
    </location>
</feature>
<evidence type="ECO:0000259" key="6">
    <source>
        <dbReference type="PROSITE" id="PS50135"/>
    </source>
</evidence>
<keyword evidence="2 4" id="KW-0863">Zinc-finger</keyword>
<reference evidence="7 8" key="2">
    <citation type="journal article" date="2022" name="Mol. Biol. Evol.">
        <title>Comparative Genomics Reveals Insights into the Divergent Evolution of Astigmatic Mites and Household Pest Adaptations.</title>
        <authorList>
            <person name="Xiong Q."/>
            <person name="Wan A.T."/>
            <person name="Liu X."/>
            <person name="Fung C.S."/>
            <person name="Xiao X."/>
            <person name="Malainual N."/>
            <person name="Hou J."/>
            <person name="Wang L."/>
            <person name="Wang M."/>
            <person name="Yang K.Y."/>
            <person name="Cui Y."/>
            <person name="Leung E.L."/>
            <person name="Nong W."/>
            <person name="Shin S.K."/>
            <person name="Au S.W."/>
            <person name="Jeong K.Y."/>
            <person name="Chew F.T."/>
            <person name="Hui J.H."/>
            <person name="Leung T.F."/>
            <person name="Tungtrongchitr A."/>
            <person name="Zhong N."/>
            <person name="Liu Z."/>
            <person name="Tsui S.K."/>
        </authorList>
    </citation>
    <scope>NUCLEOTIDE SEQUENCE [LARGE SCALE GENOMIC DNA]</scope>
    <source>
        <strain evidence="7">Derp</strain>
    </source>
</reference>
<gene>
    <name evidence="7" type="ORF">DERP_002601</name>
</gene>
<dbReference type="SMART" id="SM00291">
    <property type="entry name" value="ZnF_ZZ"/>
    <property type="match status" value="1"/>
</dbReference>
<dbReference type="PANTHER" id="PTHR12268:SF27">
    <property type="entry name" value="DYSTROBREVIN, ISOFORM F"/>
    <property type="match status" value="1"/>
</dbReference>
<dbReference type="InterPro" id="IPR050774">
    <property type="entry name" value="KCMF1/Dystrophin"/>
</dbReference>
<dbReference type="PANTHER" id="PTHR12268">
    <property type="entry name" value="E3 UBIQUITIN-PROTEIN LIGASE KCMF1"/>
    <property type="match status" value="1"/>
</dbReference>
<keyword evidence="8" id="KW-1185">Reference proteome</keyword>
<evidence type="ECO:0000256" key="1">
    <source>
        <dbReference type="ARBA" id="ARBA00022723"/>
    </source>
</evidence>
<evidence type="ECO:0000256" key="4">
    <source>
        <dbReference type="PROSITE-ProRule" id="PRU00228"/>
    </source>
</evidence>
<comment type="caution">
    <text evidence="7">The sequence shown here is derived from an EMBL/GenBank/DDBJ whole genome shotgun (WGS) entry which is preliminary data.</text>
</comment>
<organism evidence="7 8">
    <name type="scientific">Dermatophagoides pteronyssinus</name>
    <name type="common">European house dust mite</name>
    <dbReference type="NCBI Taxonomy" id="6956"/>
    <lineage>
        <taxon>Eukaryota</taxon>
        <taxon>Metazoa</taxon>
        <taxon>Ecdysozoa</taxon>
        <taxon>Arthropoda</taxon>
        <taxon>Chelicerata</taxon>
        <taxon>Arachnida</taxon>
        <taxon>Acari</taxon>
        <taxon>Acariformes</taxon>
        <taxon>Sarcoptiformes</taxon>
        <taxon>Astigmata</taxon>
        <taxon>Psoroptidia</taxon>
        <taxon>Analgoidea</taxon>
        <taxon>Pyroglyphidae</taxon>
        <taxon>Dermatophagoidinae</taxon>
        <taxon>Dermatophagoides</taxon>
    </lineage>
</organism>
<dbReference type="EMBL" id="NJHN03000037">
    <property type="protein sequence ID" value="KAH9422304.1"/>
    <property type="molecule type" value="Genomic_DNA"/>
</dbReference>
<evidence type="ECO:0000313" key="7">
    <source>
        <dbReference type="EMBL" id="KAH9422304.1"/>
    </source>
</evidence>
<accession>A0ABQ8JI78</accession>
<dbReference type="SUPFAM" id="SSF47473">
    <property type="entry name" value="EF-hand"/>
    <property type="match status" value="2"/>
</dbReference>
<dbReference type="Pfam" id="PF09069">
    <property type="entry name" value="EF-hand_3"/>
    <property type="match status" value="1"/>
</dbReference>
<feature type="compositionally biased region" description="Low complexity" evidence="5">
    <location>
        <begin position="447"/>
        <end position="457"/>
    </location>
</feature>
<dbReference type="Gene3D" id="1.10.238.10">
    <property type="entry name" value="EF-hand"/>
    <property type="match status" value="1"/>
</dbReference>
<reference evidence="7 8" key="1">
    <citation type="journal article" date="2018" name="J. Allergy Clin. Immunol.">
        <title>High-quality assembly of Dermatophagoides pteronyssinus genome and transcriptome reveals a wide range of novel allergens.</title>
        <authorList>
            <person name="Liu X.Y."/>
            <person name="Yang K.Y."/>
            <person name="Wang M.Q."/>
            <person name="Kwok J.S."/>
            <person name="Zeng X."/>
            <person name="Yang Z."/>
            <person name="Xiao X.J."/>
            <person name="Lau C.P."/>
            <person name="Li Y."/>
            <person name="Huang Z.M."/>
            <person name="Ba J.G."/>
            <person name="Yim A.K."/>
            <person name="Ouyang C.Y."/>
            <person name="Ngai S.M."/>
            <person name="Chan T.F."/>
            <person name="Leung E.L."/>
            <person name="Liu L."/>
            <person name="Liu Z.G."/>
            <person name="Tsui S.K."/>
        </authorList>
    </citation>
    <scope>NUCLEOTIDE SEQUENCE [LARGE SCALE GENOMIC DNA]</scope>
    <source>
        <strain evidence="7">Derp</strain>
    </source>
</reference>
<sequence>MYDSNIQIRIERYKKTIANYDSIRFKPYKIASKLKFLRNESKFYLIDLYNTIESFREFGLNSDLNLNPDSVISSQKIQSILYSIFHHFSRRSSTTGKDIDIDYSVALIYNWLLETFAYNHQSNDSINILAFKISLILLCSSLLSNKLKYFFTLLSNENGFIDQTNFSKFLHNLNDLCNHFDRENPVDFNNEIQQNFTSESIDLKHFIDVFQNFDNQNDLTGWLIVYHRLFDSEQVIHHNIQCNCCGKNPVVGFRYKCKICHNYNQCQDCFWTGRSTKNHDPDFHPCKEYLFDKSRKHLRQSFRRSFRKLLPKHHSAEEENPESSVLGFNQQNSDKMIMKKLNLSEIVSPKFYHKNKHASNNFSEFKLEDYGSDYQMQLQFDGIDKTENEHLLIEHYLNILRNDHHREESTSNGLSLSSSDSESYEKIISELERKNRQLMLNISELNSNQKSQQQQEQNVDHHRPVDNSNEENYEENFFNELSSLRKKKTDLETYLICLQDQRKNLMFQLDDLMKELKIGQ</sequence>
<keyword evidence="3" id="KW-0862">Zinc</keyword>
<dbReference type="InterPro" id="IPR000433">
    <property type="entry name" value="Znf_ZZ"/>
</dbReference>
<dbReference type="SUPFAM" id="SSF57850">
    <property type="entry name" value="RING/U-box"/>
    <property type="match status" value="1"/>
</dbReference>
<keyword evidence="1" id="KW-0479">Metal-binding</keyword>
<dbReference type="Pfam" id="PF09068">
    <property type="entry name" value="EF-hand_2"/>
    <property type="match status" value="1"/>
</dbReference>
<dbReference type="InterPro" id="IPR043145">
    <property type="entry name" value="Znf_ZZ_sf"/>
</dbReference>
<dbReference type="PROSITE" id="PS50135">
    <property type="entry name" value="ZF_ZZ_2"/>
    <property type="match status" value="1"/>
</dbReference>
<dbReference type="InterPro" id="IPR015154">
    <property type="entry name" value="EF-hand_dom_typ2"/>
</dbReference>
<evidence type="ECO:0000256" key="5">
    <source>
        <dbReference type="SAM" id="MobiDB-lite"/>
    </source>
</evidence>
<evidence type="ECO:0000256" key="2">
    <source>
        <dbReference type="ARBA" id="ARBA00022771"/>
    </source>
</evidence>
<evidence type="ECO:0000313" key="8">
    <source>
        <dbReference type="Proteomes" id="UP000887458"/>
    </source>
</evidence>
<proteinExistence type="predicted"/>
<feature type="domain" description="ZZ-type" evidence="6">
    <location>
        <begin position="237"/>
        <end position="294"/>
    </location>
</feature>